<reference evidence="1 2" key="1">
    <citation type="journal article" date="2016" name="Front. Microbiol.">
        <title>High-Level Heat Resistance of Spores of Bacillus amyloliquefaciens and Bacillus licheniformis Results from the Presence of a spoVA Operon in a Tn1546 Transposon.</title>
        <authorList>
            <person name="Berendsen E.M."/>
            <person name="Koning R.A."/>
            <person name="Boekhorst J."/>
            <person name="de Jong A."/>
            <person name="Kuipers O.P."/>
            <person name="Wells-Bennik M.H."/>
        </authorList>
    </citation>
    <scope>NUCLEOTIDE SEQUENCE [LARGE SCALE GENOMIC DNA]</scope>
    <source>
        <strain evidence="1 2">B4121</strain>
    </source>
</reference>
<protein>
    <submittedName>
        <fullName evidence="1">Uncharacterized protein</fullName>
    </submittedName>
</protein>
<proteinExistence type="predicted"/>
<evidence type="ECO:0000313" key="2">
    <source>
        <dbReference type="Proteomes" id="UP000185604"/>
    </source>
</evidence>
<dbReference type="EMBL" id="LKPO01000026">
    <property type="protein sequence ID" value="OLF87932.1"/>
    <property type="molecule type" value="Genomic_DNA"/>
</dbReference>
<accession>A0A7Z1B1I9</accession>
<dbReference type="Proteomes" id="UP000185604">
    <property type="component" value="Unassembled WGS sequence"/>
</dbReference>
<organism evidence="1 2">
    <name type="scientific">Bacillus paralicheniformis</name>
    <dbReference type="NCBI Taxonomy" id="1648923"/>
    <lineage>
        <taxon>Bacteria</taxon>
        <taxon>Bacillati</taxon>
        <taxon>Bacillota</taxon>
        <taxon>Bacilli</taxon>
        <taxon>Bacillales</taxon>
        <taxon>Bacillaceae</taxon>
        <taxon>Bacillus</taxon>
    </lineage>
</organism>
<comment type="caution">
    <text evidence="1">The sequence shown here is derived from an EMBL/GenBank/DDBJ whole genome shotgun (WGS) entry which is preliminary data.</text>
</comment>
<evidence type="ECO:0000313" key="1">
    <source>
        <dbReference type="EMBL" id="OLF87932.1"/>
    </source>
</evidence>
<gene>
    <name evidence="1" type="ORF">B4121_4384</name>
</gene>
<name>A0A7Z1B1I9_9BACI</name>
<sequence length="43" mass="4819">MNESFLKNTTMKKFAYPAAACFLTAAVYTFRADVKSTCSFSRV</sequence>
<dbReference type="AlphaFoldDB" id="A0A7Z1B1I9"/>